<sequence>MKGYKIKIEPLVNEVKIYETQTKKPSQNRFALNESVIYPSDIQIYSAIINLKITVKGIRPSKINTPVTFSSEL</sequence>
<organism evidence="1 2">
    <name type="scientific">Smittium mucronatum</name>
    <dbReference type="NCBI Taxonomy" id="133383"/>
    <lineage>
        <taxon>Eukaryota</taxon>
        <taxon>Fungi</taxon>
        <taxon>Fungi incertae sedis</taxon>
        <taxon>Zoopagomycota</taxon>
        <taxon>Kickxellomycotina</taxon>
        <taxon>Harpellomycetes</taxon>
        <taxon>Harpellales</taxon>
        <taxon>Legeriomycetaceae</taxon>
        <taxon>Smittium</taxon>
    </lineage>
</organism>
<dbReference type="Proteomes" id="UP000187455">
    <property type="component" value="Unassembled WGS sequence"/>
</dbReference>
<proteinExistence type="predicted"/>
<gene>
    <name evidence="1" type="ORF">AYI68_g2495</name>
</gene>
<dbReference type="AlphaFoldDB" id="A0A1R0H2I0"/>
<evidence type="ECO:0000313" key="2">
    <source>
        <dbReference type="Proteomes" id="UP000187455"/>
    </source>
</evidence>
<reference evidence="1 2" key="1">
    <citation type="journal article" date="2016" name="Mol. Biol. Evol.">
        <title>Genome-Wide Survey of Gut Fungi (Harpellales) Reveals the First Horizontally Transferred Ubiquitin Gene from a Mosquito Host.</title>
        <authorList>
            <person name="Wang Y."/>
            <person name="White M.M."/>
            <person name="Kvist S."/>
            <person name="Moncalvo J.M."/>
        </authorList>
    </citation>
    <scope>NUCLEOTIDE SEQUENCE [LARGE SCALE GENOMIC DNA]</scope>
    <source>
        <strain evidence="1 2">ALG-7-W6</strain>
    </source>
</reference>
<evidence type="ECO:0000313" key="1">
    <source>
        <dbReference type="EMBL" id="OLY83364.1"/>
    </source>
</evidence>
<accession>A0A1R0H2I0</accession>
<dbReference type="EMBL" id="LSSL01000941">
    <property type="protein sequence ID" value="OLY83364.1"/>
    <property type="molecule type" value="Genomic_DNA"/>
</dbReference>
<name>A0A1R0H2I0_9FUNG</name>
<comment type="caution">
    <text evidence="1">The sequence shown here is derived from an EMBL/GenBank/DDBJ whole genome shotgun (WGS) entry which is preliminary data.</text>
</comment>
<protein>
    <submittedName>
        <fullName evidence="1">Uncharacterized protein</fullName>
    </submittedName>
</protein>
<keyword evidence="2" id="KW-1185">Reference proteome</keyword>